<accession>A0A0A9AWI7</accession>
<reference evidence="1" key="2">
    <citation type="journal article" date="2015" name="Data Brief">
        <title>Shoot transcriptome of the giant reed, Arundo donax.</title>
        <authorList>
            <person name="Barrero R.A."/>
            <person name="Guerrero F.D."/>
            <person name="Moolhuijzen P."/>
            <person name="Goolsby J.A."/>
            <person name="Tidwell J."/>
            <person name="Bellgard S.E."/>
            <person name="Bellgard M.I."/>
        </authorList>
    </citation>
    <scope>NUCLEOTIDE SEQUENCE</scope>
    <source>
        <tissue evidence="1">Shoot tissue taken approximately 20 cm above the soil surface</tissue>
    </source>
</reference>
<dbReference type="AlphaFoldDB" id="A0A0A9AWI7"/>
<dbReference type="EMBL" id="GBRH01243667">
    <property type="protein sequence ID" value="JAD54228.1"/>
    <property type="molecule type" value="Transcribed_RNA"/>
</dbReference>
<proteinExistence type="predicted"/>
<evidence type="ECO:0000313" key="1">
    <source>
        <dbReference type="EMBL" id="JAD54228.1"/>
    </source>
</evidence>
<sequence>MHGRLAGAEINAGNDSASESMDICPACV</sequence>
<protein>
    <submittedName>
        <fullName evidence="1">Uncharacterized protein</fullName>
    </submittedName>
</protein>
<reference evidence="1" key="1">
    <citation type="submission" date="2014-09" db="EMBL/GenBank/DDBJ databases">
        <authorList>
            <person name="Magalhaes I.L.F."/>
            <person name="Oliveira U."/>
            <person name="Santos F.R."/>
            <person name="Vidigal T.H.D.A."/>
            <person name="Brescovit A.D."/>
            <person name="Santos A.J."/>
        </authorList>
    </citation>
    <scope>NUCLEOTIDE SEQUENCE</scope>
    <source>
        <tissue evidence="1">Shoot tissue taken approximately 20 cm above the soil surface</tissue>
    </source>
</reference>
<organism evidence="1">
    <name type="scientific">Arundo donax</name>
    <name type="common">Giant reed</name>
    <name type="synonym">Donax arundinaceus</name>
    <dbReference type="NCBI Taxonomy" id="35708"/>
    <lineage>
        <taxon>Eukaryota</taxon>
        <taxon>Viridiplantae</taxon>
        <taxon>Streptophyta</taxon>
        <taxon>Embryophyta</taxon>
        <taxon>Tracheophyta</taxon>
        <taxon>Spermatophyta</taxon>
        <taxon>Magnoliopsida</taxon>
        <taxon>Liliopsida</taxon>
        <taxon>Poales</taxon>
        <taxon>Poaceae</taxon>
        <taxon>PACMAD clade</taxon>
        <taxon>Arundinoideae</taxon>
        <taxon>Arundineae</taxon>
        <taxon>Arundo</taxon>
    </lineage>
</organism>
<name>A0A0A9AWI7_ARUDO</name>